<feature type="signal peptide" evidence="1">
    <location>
        <begin position="1"/>
        <end position="26"/>
    </location>
</feature>
<name>A0ABW3NRH7_9FLAO</name>
<sequence length="316" mass="35004">MRNQVKIRLLFLAVFIIGLSETFAQAVAQNAEAIKVTAVYNSSTEQHLFQLEQDTIPMGWTTFRFVNASPAVHFMILEDFPGDRTTEDVEREVGPVFQGAMDLLTEGKTEEGYAKLGDLPAWFSEVVFRGGSGLIMPGAETRFTTYLEPGNYGIECYVKAEDGTFHSMMGMFEDLYVTEQDSGNPEPADPTLDVYTTNEGFNIGGEFKAGKNLVAVHFDEEREGMTGKDVHIVKVEEGTNLEEVATWMDWSQPKGLISGHMGNSPVPTQFLGGTQEGPEGATYYFHIDLEPGKYAMVAEMPANAPAYKVFEVKEEQ</sequence>
<keyword evidence="1" id="KW-0732">Signal</keyword>
<reference evidence="3" key="1">
    <citation type="journal article" date="2019" name="Int. J. Syst. Evol. Microbiol.">
        <title>The Global Catalogue of Microorganisms (GCM) 10K type strain sequencing project: providing services to taxonomists for standard genome sequencing and annotation.</title>
        <authorList>
            <consortium name="The Broad Institute Genomics Platform"/>
            <consortium name="The Broad Institute Genome Sequencing Center for Infectious Disease"/>
            <person name="Wu L."/>
            <person name="Ma J."/>
        </authorList>
    </citation>
    <scope>NUCLEOTIDE SEQUENCE [LARGE SCALE GENOMIC DNA]</scope>
    <source>
        <strain evidence="3">CCUG 64793</strain>
    </source>
</reference>
<protein>
    <submittedName>
        <fullName evidence="2">Uncharacterized protein</fullName>
    </submittedName>
</protein>
<evidence type="ECO:0000313" key="2">
    <source>
        <dbReference type="EMBL" id="MFD1095437.1"/>
    </source>
</evidence>
<accession>A0ABW3NRH7</accession>
<proteinExistence type="predicted"/>
<gene>
    <name evidence="2" type="ORF">ACFQ3Q_06740</name>
</gene>
<evidence type="ECO:0000256" key="1">
    <source>
        <dbReference type="SAM" id="SignalP"/>
    </source>
</evidence>
<keyword evidence="3" id="KW-1185">Reference proteome</keyword>
<feature type="chain" id="PRO_5045890085" evidence="1">
    <location>
        <begin position="27"/>
        <end position="316"/>
    </location>
</feature>
<dbReference type="Proteomes" id="UP001597131">
    <property type="component" value="Unassembled WGS sequence"/>
</dbReference>
<organism evidence="2 3">
    <name type="scientific">Salegentibacter chungangensis</name>
    <dbReference type="NCBI Taxonomy" id="1335724"/>
    <lineage>
        <taxon>Bacteria</taxon>
        <taxon>Pseudomonadati</taxon>
        <taxon>Bacteroidota</taxon>
        <taxon>Flavobacteriia</taxon>
        <taxon>Flavobacteriales</taxon>
        <taxon>Flavobacteriaceae</taxon>
        <taxon>Salegentibacter</taxon>
    </lineage>
</organism>
<dbReference type="RefSeq" id="WP_380744174.1">
    <property type="nucleotide sequence ID" value="NZ_JBHTLI010000001.1"/>
</dbReference>
<comment type="caution">
    <text evidence="2">The sequence shown here is derived from an EMBL/GenBank/DDBJ whole genome shotgun (WGS) entry which is preliminary data.</text>
</comment>
<dbReference type="EMBL" id="JBHTLI010000001">
    <property type="protein sequence ID" value="MFD1095437.1"/>
    <property type="molecule type" value="Genomic_DNA"/>
</dbReference>
<evidence type="ECO:0000313" key="3">
    <source>
        <dbReference type="Proteomes" id="UP001597131"/>
    </source>
</evidence>